<gene>
    <name evidence="1" type="ORF">H5410_026378</name>
</gene>
<reference evidence="1 2" key="1">
    <citation type="submission" date="2020-09" db="EMBL/GenBank/DDBJ databases">
        <title>De no assembly of potato wild relative species, Solanum commersonii.</title>
        <authorList>
            <person name="Cho K."/>
        </authorList>
    </citation>
    <scope>NUCLEOTIDE SEQUENCE [LARGE SCALE GENOMIC DNA]</scope>
    <source>
        <strain evidence="1">LZ3.2</strain>
        <tissue evidence="1">Leaf</tissue>
    </source>
</reference>
<evidence type="ECO:0000313" key="2">
    <source>
        <dbReference type="Proteomes" id="UP000824120"/>
    </source>
</evidence>
<dbReference type="Proteomes" id="UP000824120">
    <property type="component" value="Chromosome 5"/>
</dbReference>
<keyword evidence="2" id="KW-1185">Reference proteome</keyword>
<proteinExistence type="predicted"/>
<name>A0A9J5Z1C3_SOLCO</name>
<protein>
    <submittedName>
        <fullName evidence="1">Uncharacterized protein</fullName>
    </submittedName>
</protein>
<organism evidence="1 2">
    <name type="scientific">Solanum commersonii</name>
    <name type="common">Commerson's wild potato</name>
    <name type="synonym">Commerson's nightshade</name>
    <dbReference type="NCBI Taxonomy" id="4109"/>
    <lineage>
        <taxon>Eukaryota</taxon>
        <taxon>Viridiplantae</taxon>
        <taxon>Streptophyta</taxon>
        <taxon>Embryophyta</taxon>
        <taxon>Tracheophyta</taxon>
        <taxon>Spermatophyta</taxon>
        <taxon>Magnoliopsida</taxon>
        <taxon>eudicotyledons</taxon>
        <taxon>Gunneridae</taxon>
        <taxon>Pentapetalae</taxon>
        <taxon>asterids</taxon>
        <taxon>lamiids</taxon>
        <taxon>Solanales</taxon>
        <taxon>Solanaceae</taxon>
        <taxon>Solanoideae</taxon>
        <taxon>Solaneae</taxon>
        <taxon>Solanum</taxon>
    </lineage>
</organism>
<dbReference type="AlphaFoldDB" id="A0A9J5Z1C3"/>
<accession>A0A9J5Z1C3</accession>
<dbReference type="EMBL" id="JACXVP010000005">
    <property type="protein sequence ID" value="KAG5604886.1"/>
    <property type="molecule type" value="Genomic_DNA"/>
</dbReference>
<comment type="caution">
    <text evidence="1">The sequence shown here is derived from an EMBL/GenBank/DDBJ whole genome shotgun (WGS) entry which is preliminary data.</text>
</comment>
<evidence type="ECO:0000313" key="1">
    <source>
        <dbReference type="EMBL" id="KAG5604886.1"/>
    </source>
</evidence>
<sequence length="112" mass="12301">MICTVYGVFSSSRLAASSDRPIPVHPDTGQQPDQTVIFFIRYPTLVVVDSSAGGGGDRKRPVLPEPVLVTGFRYRNRSYRKFPMVPSGPLVTGLEPVWTGPEPALTGSFMYR</sequence>